<keyword evidence="2" id="KW-1185">Reference proteome</keyword>
<sequence>MLGPEIVQQTSEQIQMIRDTMKASQDRQKSDYDKRTKPLEFQIGDRVFLKVSPSKGIGRALKNPTHEMPNDDVEIRENLTTIAEPTSISRKHFPPHFSSVASTTQPVPAVSGDCSGETEAATAISDHFQQRRAATTVQGSPLTTSATVPAGFQTRFEVMLWPFYNIVMICLNYALTEL</sequence>
<evidence type="ECO:0008006" key="3">
    <source>
        <dbReference type="Google" id="ProtNLM"/>
    </source>
</evidence>
<dbReference type="EMBL" id="JAYKXN010000005">
    <property type="protein sequence ID" value="KAK7285462.1"/>
    <property type="molecule type" value="Genomic_DNA"/>
</dbReference>
<dbReference type="Proteomes" id="UP001359559">
    <property type="component" value="Unassembled WGS sequence"/>
</dbReference>
<reference evidence="1 2" key="1">
    <citation type="submission" date="2024-01" db="EMBL/GenBank/DDBJ databases">
        <title>The genomes of 5 underutilized Papilionoideae crops provide insights into root nodulation and disease resistance.</title>
        <authorList>
            <person name="Yuan L."/>
        </authorList>
    </citation>
    <scope>NUCLEOTIDE SEQUENCE [LARGE SCALE GENOMIC DNA]</scope>
    <source>
        <strain evidence="1">LY-2023</strain>
        <tissue evidence="1">Leaf</tissue>
    </source>
</reference>
<organism evidence="1 2">
    <name type="scientific">Clitoria ternatea</name>
    <name type="common">Butterfly pea</name>
    <dbReference type="NCBI Taxonomy" id="43366"/>
    <lineage>
        <taxon>Eukaryota</taxon>
        <taxon>Viridiplantae</taxon>
        <taxon>Streptophyta</taxon>
        <taxon>Embryophyta</taxon>
        <taxon>Tracheophyta</taxon>
        <taxon>Spermatophyta</taxon>
        <taxon>Magnoliopsida</taxon>
        <taxon>eudicotyledons</taxon>
        <taxon>Gunneridae</taxon>
        <taxon>Pentapetalae</taxon>
        <taxon>rosids</taxon>
        <taxon>fabids</taxon>
        <taxon>Fabales</taxon>
        <taxon>Fabaceae</taxon>
        <taxon>Papilionoideae</taxon>
        <taxon>50 kb inversion clade</taxon>
        <taxon>NPAAA clade</taxon>
        <taxon>indigoferoid/millettioid clade</taxon>
        <taxon>Phaseoleae</taxon>
        <taxon>Clitoria</taxon>
    </lineage>
</organism>
<protein>
    <recommendedName>
        <fullName evidence="3">Reverse transcriptase domain-containing protein</fullName>
    </recommendedName>
</protein>
<gene>
    <name evidence="1" type="ORF">RJT34_20235</name>
</gene>
<dbReference type="AlphaFoldDB" id="A0AAN9ISH5"/>
<proteinExistence type="predicted"/>
<evidence type="ECO:0000313" key="2">
    <source>
        <dbReference type="Proteomes" id="UP001359559"/>
    </source>
</evidence>
<accession>A0AAN9ISH5</accession>
<evidence type="ECO:0000313" key="1">
    <source>
        <dbReference type="EMBL" id="KAK7285462.1"/>
    </source>
</evidence>
<name>A0AAN9ISH5_CLITE</name>
<comment type="caution">
    <text evidence="1">The sequence shown here is derived from an EMBL/GenBank/DDBJ whole genome shotgun (WGS) entry which is preliminary data.</text>
</comment>